<feature type="region of interest" description="Disordered" evidence="5">
    <location>
        <begin position="30"/>
        <end position="52"/>
    </location>
</feature>
<evidence type="ECO:0000313" key="9">
    <source>
        <dbReference type="Proteomes" id="UP001276854"/>
    </source>
</evidence>
<reference evidence="8 9" key="1">
    <citation type="submission" date="2023-10" db="EMBL/GenBank/DDBJ databases">
        <title>A novel Glycoside Hydrolase 43-Like Enzyme from Clostrdium boliviensis is an Endo-xylanase, and a Candidate for Xylooligosaccharides Production from Different Xylan Substrates.</title>
        <authorList>
            <person name="Alvarez M.T."/>
            <person name="Rocabado-Villegas L.R."/>
            <person name="Salas-Veizaga D.M."/>
            <person name="Linares-Pasten J.A."/>
            <person name="Gudmundsdottir E.E."/>
            <person name="Hreggvidsson G.O."/>
            <person name="Adlercreutz P."/>
            <person name="Nordberg Karlsson E."/>
        </authorList>
    </citation>
    <scope>NUCLEOTIDE SEQUENCE [LARGE SCALE GENOMIC DNA]</scope>
    <source>
        <strain evidence="8 9">E-1</strain>
    </source>
</reference>
<accession>A0ABU4GJB7</accession>
<evidence type="ECO:0000256" key="5">
    <source>
        <dbReference type="SAM" id="MobiDB-lite"/>
    </source>
</evidence>
<comment type="caution">
    <text evidence="8">The sequence shown here is derived from an EMBL/GenBank/DDBJ whole genome shotgun (WGS) entry which is preliminary data.</text>
</comment>
<feature type="chain" id="PRO_5045489869" evidence="6">
    <location>
        <begin position="26"/>
        <end position="558"/>
    </location>
</feature>
<dbReference type="PANTHER" id="PTHR30290:SF10">
    <property type="entry name" value="PERIPLASMIC OLIGOPEPTIDE-BINDING PROTEIN-RELATED"/>
    <property type="match status" value="1"/>
</dbReference>
<protein>
    <submittedName>
        <fullName evidence="8">Peptide ABC transporter substrate-binding protein</fullName>
    </submittedName>
</protein>
<dbReference type="Gene3D" id="3.10.105.10">
    <property type="entry name" value="Dipeptide-binding Protein, Domain 3"/>
    <property type="match status" value="1"/>
</dbReference>
<dbReference type="Proteomes" id="UP001276854">
    <property type="component" value="Unassembled WGS sequence"/>
</dbReference>
<dbReference type="PIRSF" id="PIRSF002741">
    <property type="entry name" value="MppA"/>
    <property type="match status" value="1"/>
</dbReference>
<feature type="domain" description="Solute-binding protein family 5" evidence="7">
    <location>
        <begin position="101"/>
        <end position="478"/>
    </location>
</feature>
<dbReference type="RefSeq" id="WP_318063955.1">
    <property type="nucleotide sequence ID" value="NZ_JAWONS010000133.1"/>
</dbReference>
<dbReference type="Gene3D" id="3.40.190.10">
    <property type="entry name" value="Periplasmic binding protein-like II"/>
    <property type="match status" value="1"/>
</dbReference>
<comment type="similarity">
    <text evidence="2">Belongs to the bacterial solute-binding protein 5 family.</text>
</comment>
<dbReference type="EMBL" id="JAWONS010000133">
    <property type="protein sequence ID" value="MDW2797703.1"/>
    <property type="molecule type" value="Genomic_DNA"/>
</dbReference>
<comment type="subcellular location">
    <subcellularLocation>
        <location evidence="1">Cell envelope</location>
    </subcellularLocation>
</comment>
<name>A0ABU4GJB7_9CLOT</name>
<dbReference type="InterPro" id="IPR039424">
    <property type="entry name" value="SBP_5"/>
</dbReference>
<evidence type="ECO:0000313" key="8">
    <source>
        <dbReference type="EMBL" id="MDW2797703.1"/>
    </source>
</evidence>
<dbReference type="Pfam" id="PF00496">
    <property type="entry name" value="SBP_bac_5"/>
    <property type="match status" value="1"/>
</dbReference>
<keyword evidence="4 6" id="KW-0732">Signal</keyword>
<proteinExistence type="inferred from homology"/>
<gene>
    <name evidence="8" type="ORF">RZO55_08985</name>
</gene>
<evidence type="ECO:0000256" key="2">
    <source>
        <dbReference type="ARBA" id="ARBA00005695"/>
    </source>
</evidence>
<keyword evidence="9" id="KW-1185">Reference proteome</keyword>
<dbReference type="PANTHER" id="PTHR30290">
    <property type="entry name" value="PERIPLASMIC BINDING COMPONENT OF ABC TRANSPORTER"/>
    <property type="match status" value="1"/>
</dbReference>
<dbReference type="SUPFAM" id="SSF53850">
    <property type="entry name" value="Periplasmic binding protein-like II"/>
    <property type="match status" value="1"/>
</dbReference>
<dbReference type="CDD" id="cd08504">
    <property type="entry name" value="PBP2_OppA"/>
    <property type="match status" value="1"/>
</dbReference>
<evidence type="ECO:0000256" key="1">
    <source>
        <dbReference type="ARBA" id="ARBA00004196"/>
    </source>
</evidence>
<evidence type="ECO:0000259" key="7">
    <source>
        <dbReference type="Pfam" id="PF00496"/>
    </source>
</evidence>
<dbReference type="PROSITE" id="PS51257">
    <property type="entry name" value="PROKAR_LIPOPROTEIN"/>
    <property type="match status" value="1"/>
</dbReference>
<dbReference type="Gene3D" id="3.90.76.10">
    <property type="entry name" value="Dipeptide-binding Protein, Domain 1"/>
    <property type="match status" value="1"/>
</dbReference>
<evidence type="ECO:0000256" key="3">
    <source>
        <dbReference type="ARBA" id="ARBA00022448"/>
    </source>
</evidence>
<feature type="signal peptide" evidence="6">
    <location>
        <begin position="1"/>
        <end position="25"/>
    </location>
</feature>
<evidence type="ECO:0000256" key="4">
    <source>
        <dbReference type="ARBA" id="ARBA00022729"/>
    </source>
</evidence>
<dbReference type="InterPro" id="IPR000914">
    <property type="entry name" value="SBP_5_dom"/>
</dbReference>
<feature type="compositionally biased region" description="Low complexity" evidence="5">
    <location>
        <begin position="33"/>
        <end position="45"/>
    </location>
</feature>
<evidence type="ECO:0000256" key="6">
    <source>
        <dbReference type="SAM" id="SignalP"/>
    </source>
</evidence>
<dbReference type="InterPro" id="IPR030678">
    <property type="entry name" value="Peptide/Ni-bd"/>
</dbReference>
<organism evidence="8 9">
    <name type="scientific">Clostridium boliviensis</name>
    <dbReference type="NCBI Taxonomy" id="318465"/>
    <lineage>
        <taxon>Bacteria</taxon>
        <taxon>Bacillati</taxon>
        <taxon>Bacillota</taxon>
        <taxon>Clostridia</taxon>
        <taxon>Eubacteriales</taxon>
        <taxon>Clostridiaceae</taxon>
        <taxon>Clostridium</taxon>
    </lineage>
</organism>
<keyword evidence="3" id="KW-0813">Transport</keyword>
<sequence>MKKRVLALGTAACLVIGALSGCAFTGGTGGTTTGDSSQSSGASESVSDKTTAPAAGDQVLSIYANAEIKTLVQWAASDSQSSMVNNNAFEGLLRLDEKNEAQPALAKSYDVSDDKLTYTFHLRDGLQWSDGTPLTASDFVFSWLKQMSADATNGYSFIMTDYIVNGAEYNEGKVSAEEVGVKALDDKTFQVTIKAPTPYFARLTVLCQFFPLNEAYVTSKGDQYGLSADNMIYCGPYVITSYDPAVGATLKKNDKYWDAANVKIENTQVRVMKDASAALNAYLANELSQVALDSSNVAAYENNPEFKSESEFRTEYLQFSLSNPVMKNKNIRKAVSAAIDRDTLAKVILADGSSSSIGLVAEGMYGDGSKTFRELNGNLCPFNAEEAKKYWEEGCKELGETPKLTLLVRDDSVTKAVATYIQSELNKNLGIDITIDTKTVQARNELMDNDNYMFASTAWGADYDDAMTYLDLWTNGTPYRGSYQNENYNKLINDARVETDDAKRLNMLLQAEKLLVDEDVIVAPLYHRGSATLTKSNVKGLVNHPFGPDVEFKYAYFE</sequence>